<feature type="compositionally biased region" description="Low complexity" evidence="6">
    <location>
        <begin position="17"/>
        <end position="38"/>
    </location>
</feature>
<evidence type="ECO:0000313" key="8">
    <source>
        <dbReference type="EMBL" id="ASK65116.1"/>
    </source>
</evidence>
<evidence type="ECO:0000313" key="9">
    <source>
        <dbReference type="Proteomes" id="UP000198398"/>
    </source>
</evidence>
<dbReference type="GO" id="GO:0005886">
    <property type="term" value="C:plasma membrane"/>
    <property type="evidence" value="ECO:0007669"/>
    <property type="project" value="UniProtKB-SubCell"/>
</dbReference>
<dbReference type="PANTHER" id="PTHR42711">
    <property type="entry name" value="ABC TRANSPORTER ATP-BINDING PROTEIN"/>
    <property type="match status" value="1"/>
</dbReference>
<dbReference type="AlphaFoldDB" id="A0A220UB10"/>
<keyword evidence="3" id="KW-0547">Nucleotide-binding</keyword>
<dbReference type="Gene3D" id="3.40.50.300">
    <property type="entry name" value="P-loop containing nucleotide triphosphate hydrolases"/>
    <property type="match status" value="1"/>
</dbReference>
<dbReference type="InterPro" id="IPR027417">
    <property type="entry name" value="P-loop_NTPase"/>
</dbReference>
<dbReference type="KEGG" id="brv:CFK39_03930"/>
<dbReference type="GO" id="GO:0016887">
    <property type="term" value="F:ATP hydrolysis activity"/>
    <property type="evidence" value="ECO:0007669"/>
    <property type="project" value="InterPro"/>
</dbReference>
<keyword evidence="4 8" id="KW-0067">ATP-binding</keyword>
<feature type="domain" description="ABC transporter" evidence="7">
    <location>
        <begin position="63"/>
        <end position="293"/>
    </location>
</feature>
<gene>
    <name evidence="8" type="ORF">CFK39_03930</name>
</gene>
<evidence type="ECO:0000259" key="7">
    <source>
        <dbReference type="PROSITE" id="PS50893"/>
    </source>
</evidence>
<dbReference type="EMBL" id="CP022316">
    <property type="protein sequence ID" value="ASK65116.1"/>
    <property type="molecule type" value="Genomic_DNA"/>
</dbReference>
<dbReference type="GO" id="GO:0046677">
    <property type="term" value="P:response to antibiotic"/>
    <property type="evidence" value="ECO:0007669"/>
    <property type="project" value="UniProtKB-KW"/>
</dbReference>
<dbReference type="InterPro" id="IPR003439">
    <property type="entry name" value="ABC_transporter-like_ATP-bd"/>
</dbReference>
<keyword evidence="2" id="KW-0813">Transport</keyword>
<accession>A0A220UB10</accession>
<dbReference type="GO" id="GO:0005524">
    <property type="term" value="F:ATP binding"/>
    <property type="evidence" value="ECO:0007669"/>
    <property type="project" value="UniProtKB-KW"/>
</dbReference>
<dbReference type="Proteomes" id="UP000198398">
    <property type="component" value="Chromosome"/>
</dbReference>
<dbReference type="SUPFAM" id="SSF52540">
    <property type="entry name" value="P-loop containing nucleoside triphosphate hydrolases"/>
    <property type="match status" value="1"/>
</dbReference>
<dbReference type="InterPro" id="IPR003593">
    <property type="entry name" value="AAA+_ATPase"/>
</dbReference>
<dbReference type="CDD" id="cd03230">
    <property type="entry name" value="ABC_DR_subfamily_A"/>
    <property type="match status" value="1"/>
</dbReference>
<evidence type="ECO:0000256" key="1">
    <source>
        <dbReference type="ARBA" id="ARBA00004202"/>
    </source>
</evidence>
<dbReference type="RefSeq" id="WP_089064363.1">
    <property type="nucleotide sequence ID" value="NZ_CP022316.1"/>
</dbReference>
<dbReference type="PROSITE" id="PS50893">
    <property type="entry name" value="ABC_TRANSPORTER_2"/>
    <property type="match status" value="1"/>
</dbReference>
<dbReference type="InterPro" id="IPR050763">
    <property type="entry name" value="ABC_transporter_ATP-binding"/>
</dbReference>
<reference evidence="9" key="1">
    <citation type="submission" date="2017-07" db="EMBL/GenBank/DDBJ databases">
        <title>Brachybacterium sp. VR2415.</title>
        <authorList>
            <person name="Tak E.J."/>
            <person name="Bae J.-W."/>
        </authorList>
    </citation>
    <scope>NUCLEOTIDE SEQUENCE [LARGE SCALE GENOMIC DNA]</scope>
    <source>
        <strain evidence="9">VR2415</strain>
    </source>
</reference>
<name>A0A220UB10_9MICO</name>
<keyword evidence="5" id="KW-0046">Antibiotic resistance</keyword>
<dbReference type="OrthoDB" id="9804819at2"/>
<dbReference type="SMART" id="SM00382">
    <property type="entry name" value="AAA"/>
    <property type="match status" value="1"/>
</dbReference>
<evidence type="ECO:0000256" key="3">
    <source>
        <dbReference type="ARBA" id="ARBA00022741"/>
    </source>
</evidence>
<proteinExistence type="predicted"/>
<evidence type="ECO:0000256" key="5">
    <source>
        <dbReference type="ARBA" id="ARBA00023251"/>
    </source>
</evidence>
<dbReference type="PANTHER" id="PTHR42711:SF19">
    <property type="entry name" value="DOXORUBICIN RESISTANCE ATP-BINDING PROTEIN DRRA"/>
    <property type="match status" value="1"/>
</dbReference>
<protein>
    <submittedName>
        <fullName evidence="8">ABC transporter ATP-binding protein</fullName>
    </submittedName>
</protein>
<keyword evidence="9" id="KW-1185">Reference proteome</keyword>
<evidence type="ECO:0000256" key="4">
    <source>
        <dbReference type="ARBA" id="ARBA00022840"/>
    </source>
</evidence>
<evidence type="ECO:0000256" key="6">
    <source>
        <dbReference type="SAM" id="MobiDB-lite"/>
    </source>
</evidence>
<evidence type="ECO:0000256" key="2">
    <source>
        <dbReference type="ARBA" id="ARBA00022448"/>
    </source>
</evidence>
<dbReference type="Pfam" id="PF00005">
    <property type="entry name" value="ABC_tran"/>
    <property type="match status" value="1"/>
</dbReference>
<sequence>MHSDHPTAAPDLSVPEATDPTTADAVATDATQQADPQANGAQPVSGPAAPVNADSAVPDRTALSLRGMRKSFDRTEVVHGISLDVPRGSFYGIVGPNGAGKTTTLSMATGLLRPDGGTAHVLGHDMWAEPHEAKARLGVLADGLRTFDRLTGRELLTYVGLVRGMEPAVVEERMESLLSALDLAGEDGKLVVDYSAGMTKKILLASALLHAPRLLVLDEPLEAVDPISAQVIRKILTAYVDGGGTVMLSSHVMELVEGLCSHVAIIADGELLADGTLDEVRRGGSLVQTFIDLVGGGDVAEGSLSWLES</sequence>
<organism evidence="8 9">
    <name type="scientific">Brachybacterium avium</name>
    <dbReference type="NCBI Taxonomy" id="2017485"/>
    <lineage>
        <taxon>Bacteria</taxon>
        <taxon>Bacillati</taxon>
        <taxon>Actinomycetota</taxon>
        <taxon>Actinomycetes</taxon>
        <taxon>Micrococcales</taxon>
        <taxon>Dermabacteraceae</taxon>
        <taxon>Brachybacterium</taxon>
    </lineage>
</organism>
<feature type="region of interest" description="Disordered" evidence="6">
    <location>
        <begin position="1"/>
        <end position="57"/>
    </location>
</feature>
<comment type="subcellular location">
    <subcellularLocation>
        <location evidence="1">Cell membrane</location>
        <topology evidence="1">Peripheral membrane protein</topology>
    </subcellularLocation>
</comment>